<gene>
    <name evidence="1" type="ORF">G1H11_14295</name>
</gene>
<reference evidence="1 2" key="1">
    <citation type="submission" date="2020-02" db="EMBL/GenBank/DDBJ databases">
        <authorList>
            <person name="Li X.-J."/>
            <person name="Feng X.-M."/>
        </authorList>
    </citation>
    <scope>NUCLEOTIDE SEQUENCE [LARGE SCALE GENOMIC DNA]</scope>
    <source>
        <strain evidence="1 2">CGMCC 4.7225</strain>
    </source>
</reference>
<dbReference type="CDD" id="cd00093">
    <property type="entry name" value="HTH_XRE"/>
    <property type="match status" value="1"/>
</dbReference>
<dbReference type="Proteomes" id="UP000469185">
    <property type="component" value="Unassembled WGS sequence"/>
</dbReference>
<dbReference type="InterPro" id="IPR001387">
    <property type="entry name" value="Cro/C1-type_HTH"/>
</dbReference>
<dbReference type="EMBL" id="JAAGOB010000007">
    <property type="protein sequence ID" value="NED96477.1"/>
    <property type="molecule type" value="Genomic_DNA"/>
</dbReference>
<organism evidence="1 2">
    <name type="scientific">Phytoactinopolyspora alkaliphila</name>
    <dbReference type="NCBI Taxonomy" id="1783498"/>
    <lineage>
        <taxon>Bacteria</taxon>
        <taxon>Bacillati</taxon>
        <taxon>Actinomycetota</taxon>
        <taxon>Actinomycetes</taxon>
        <taxon>Jiangellales</taxon>
        <taxon>Jiangellaceae</taxon>
        <taxon>Phytoactinopolyspora</taxon>
    </lineage>
</organism>
<protein>
    <submittedName>
        <fullName evidence="1">Helix-turn-helix domain-containing protein</fullName>
    </submittedName>
</protein>
<sequence length="76" mass="8225">MTARISTPSERLGDRVRHQLAVQARSHQELGDHLGMSVDAVRRCLNGSVPFTAGEVAAVAQFLGVRVDQLTIGLEE</sequence>
<keyword evidence="2" id="KW-1185">Reference proteome</keyword>
<accession>A0A6N9YNF7</accession>
<evidence type="ECO:0000313" key="1">
    <source>
        <dbReference type="EMBL" id="NED96477.1"/>
    </source>
</evidence>
<comment type="caution">
    <text evidence="1">The sequence shown here is derived from an EMBL/GenBank/DDBJ whole genome shotgun (WGS) entry which is preliminary data.</text>
</comment>
<dbReference type="SUPFAM" id="SSF47413">
    <property type="entry name" value="lambda repressor-like DNA-binding domains"/>
    <property type="match status" value="1"/>
</dbReference>
<dbReference type="GO" id="GO:0003677">
    <property type="term" value="F:DNA binding"/>
    <property type="evidence" value="ECO:0007669"/>
    <property type="project" value="InterPro"/>
</dbReference>
<evidence type="ECO:0000313" key="2">
    <source>
        <dbReference type="Proteomes" id="UP000469185"/>
    </source>
</evidence>
<dbReference type="InterPro" id="IPR010982">
    <property type="entry name" value="Lambda_DNA-bd_dom_sf"/>
</dbReference>
<dbReference type="AlphaFoldDB" id="A0A6N9YNF7"/>
<dbReference type="Pfam" id="PF13560">
    <property type="entry name" value="HTH_31"/>
    <property type="match status" value="1"/>
</dbReference>
<dbReference type="RefSeq" id="WP_163819263.1">
    <property type="nucleotide sequence ID" value="NZ_JAAGOB010000007.1"/>
</dbReference>
<name>A0A6N9YNF7_9ACTN</name>
<dbReference type="Gene3D" id="1.10.260.40">
    <property type="entry name" value="lambda repressor-like DNA-binding domains"/>
    <property type="match status" value="1"/>
</dbReference>
<proteinExistence type="predicted"/>